<dbReference type="GO" id="GO:0046933">
    <property type="term" value="F:proton-transporting ATP synthase activity, rotational mechanism"/>
    <property type="evidence" value="ECO:0007669"/>
    <property type="project" value="UniProtKB-UniRule"/>
</dbReference>
<dbReference type="AlphaFoldDB" id="A0A0R1RLB9"/>
<dbReference type="GO" id="GO:0045259">
    <property type="term" value="C:proton-transporting ATP synthase complex"/>
    <property type="evidence" value="ECO:0007669"/>
    <property type="project" value="UniProtKB-KW"/>
</dbReference>
<name>A0A0R1RLB9_9LACO</name>
<reference evidence="12 13" key="1">
    <citation type="journal article" date="2015" name="Genome Announc.">
        <title>Expanding the biotechnology potential of lactobacilli through comparative genomics of 213 strains and associated genera.</title>
        <authorList>
            <person name="Sun Z."/>
            <person name="Harris H.M."/>
            <person name="McCann A."/>
            <person name="Guo C."/>
            <person name="Argimon S."/>
            <person name="Zhang W."/>
            <person name="Yang X."/>
            <person name="Jeffery I.B."/>
            <person name="Cooney J.C."/>
            <person name="Kagawa T.F."/>
            <person name="Liu W."/>
            <person name="Song Y."/>
            <person name="Salvetti E."/>
            <person name="Wrobel A."/>
            <person name="Rasinkangas P."/>
            <person name="Parkhill J."/>
            <person name="Rea M.C."/>
            <person name="O'Sullivan O."/>
            <person name="Ritari J."/>
            <person name="Douillard F.P."/>
            <person name="Paul Ross R."/>
            <person name="Yang R."/>
            <person name="Briner A.E."/>
            <person name="Felis G.E."/>
            <person name="de Vos W.M."/>
            <person name="Barrangou R."/>
            <person name="Klaenhammer T.R."/>
            <person name="Caufield P.W."/>
            <person name="Cui Y."/>
            <person name="Zhang H."/>
            <person name="O'Toole P.W."/>
        </authorList>
    </citation>
    <scope>NUCLEOTIDE SEQUENCE [LARGE SCALE GENOMIC DNA]</scope>
    <source>
        <strain evidence="12 13">DSM 15707</strain>
    </source>
</reference>
<evidence type="ECO:0000256" key="5">
    <source>
        <dbReference type="ARBA" id="ARBA00022475"/>
    </source>
</evidence>
<evidence type="ECO:0000256" key="2">
    <source>
        <dbReference type="ARBA" id="ARBA00004170"/>
    </source>
</evidence>
<evidence type="ECO:0000256" key="10">
    <source>
        <dbReference type="ARBA" id="ARBA00023310"/>
    </source>
</evidence>
<evidence type="ECO:0000313" key="12">
    <source>
        <dbReference type="EMBL" id="KRL57917.1"/>
    </source>
</evidence>
<keyword evidence="8 11" id="KW-0472">Membrane</keyword>
<keyword evidence="6 11" id="KW-0375">Hydrogen ion transport</keyword>
<comment type="subcellular location">
    <subcellularLocation>
        <location evidence="11">Cell membrane</location>
        <topology evidence="11">Peripheral membrane protein</topology>
    </subcellularLocation>
    <subcellularLocation>
        <location evidence="2">Membrane</location>
        <topology evidence="2">Peripheral membrane protein</topology>
    </subcellularLocation>
</comment>
<keyword evidence="5 11" id="KW-1003">Cell membrane</keyword>
<evidence type="ECO:0000256" key="4">
    <source>
        <dbReference type="ARBA" id="ARBA00022448"/>
    </source>
</evidence>
<dbReference type="GO" id="GO:0042777">
    <property type="term" value="P:proton motive force-driven plasma membrane ATP synthesis"/>
    <property type="evidence" value="ECO:0007669"/>
    <property type="project" value="UniProtKB-UniRule"/>
</dbReference>
<accession>A0A0R1RLB9</accession>
<keyword evidence="13" id="KW-1185">Reference proteome</keyword>
<evidence type="ECO:0000256" key="3">
    <source>
        <dbReference type="ARBA" id="ARBA00007681"/>
    </source>
</evidence>
<evidence type="ECO:0000256" key="6">
    <source>
        <dbReference type="ARBA" id="ARBA00022781"/>
    </source>
</evidence>
<dbReference type="CDD" id="cd12151">
    <property type="entry name" value="F1-ATPase_gamma"/>
    <property type="match status" value="1"/>
</dbReference>
<dbReference type="NCBIfam" id="TIGR01146">
    <property type="entry name" value="ATPsyn_F1gamma"/>
    <property type="match status" value="1"/>
</dbReference>
<dbReference type="GO" id="GO:0005524">
    <property type="term" value="F:ATP binding"/>
    <property type="evidence" value="ECO:0007669"/>
    <property type="project" value="UniProtKB-UniRule"/>
</dbReference>
<dbReference type="Proteomes" id="UP000051697">
    <property type="component" value="Unassembled WGS sequence"/>
</dbReference>
<comment type="similarity">
    <text evidence="3 11">Belongs to the ATPase gamma chain family.</text>
</comment>
<evidence type="ECO:0000256" key="9">
    <source>
        <dbReference type="ARBA" id="ARBA00023196"/>
    </source>
</evidence>
<protein>
    <recommendedName>
        <fullName evidence="11">ATP synthase gamma chain</fullName>
    </recommendedName>
    <alternativeName>
        <fullName evidence="11">ATP synthase F1 sector gamma subunit</fullName>
    </alternativeName>
    <alternativeName>
        <fullName evidence="11">F-ATPase gamma subunit</fullName>
    </alternativeName>
</protein>
<dbReference type="NCBIfam" id="NF004147">
    <property type="entry name" value="PRK05621.2-1"/>
    <property type="match status" value="1"/>
</dbReference>
<evidence type="ECO:0000313" key="13">
    <source>
        <dbReference type="Proteomes" id="UP000051697"/>
    </source>
</evidence>
<gene>
    <name evidence="11" type="primary">atpG</name>
    <name evidence="12" type="ORF">FC70_GL000390</name>
</gene>
<comment type="subunit">
    <text evidence="11">F-type ATPases have 2 components, CF(1) - the catalytic core - and CF(0) - the membrane proton channel. CF(1) has five subunits: alpha(3), beta(3), gamma(1), delta(1), epsilon(1). CF(0) has three main subunits: a, b and c.</text>
</comment>
<evidence type="ECO:0000256" key="11">
    <source>
        <dbReference type="HAMAP-Rule" id="MF_00815"/>
    </source>
</evidence>
<dbReference type="PANTHER" id="PTHR11693">
    <property type="entry name" value="ATP SYNTHASE GAMMA CHAIN"/>
    <property type="match status" value="1"/>
</dbReference>
<dbReference type="InterPro" id="IPR035968">
    <property type="entry name" value="ATP_synth_F1_ATPase_gsu"/>
</dbReference>
<dbReference type="Gene3D" id="3.40.1380.10">
    <property type="match status" value="1"/>
</dbReference>
<keyword evidence="7 11" id="KW-0406">Ion transport</keyword>
<dbReference type="GO" id="GO:0005886">
    <property type="term" value="C:plasma membrane"/>
    <property type="evidence" value="ECO:0007669"/>
    <property type="project" value="UniProtKB-SubCell"/>
</dbReference>
<dbReference type="EMBL" id="AZFE01000003">
    <property type="protein sequence ID" value="KRL57917.1"/>
    <property type="molecule type" value="Genomic_DNA"/>
</dbReference>
<organism evidence="12 13">
    <name type="scientific">Paucilactobacillus oligofermentans DSM 15707 = LMG 22743</name>
    <dbReference type="NCBI Taxonomy" id="1423778"/>
    <lineage>
        <taxon>Bacteria</taxon>
        <taxon>Bacillati</taxon>
        <taxon>Bacillota</taxon>
        <taxon>Bacilli</taxon>
        <taxon>Lactobacillales</taxon>
        <taxon>Lactobacillaceae</taxon>
        <taxon>Paucilactobacillus</taxon>
    </lineage>
</organism>
<keyword evidence="4 11" id="KW-0813">Transport</keyword>
<comment type="function">
    <text evidence="1 11">Produces ATP from ADP in the presence of a proton gradient across the membrane. The gamma chain is believed to be important in regulating ATPase activity and the flow of protons through the CF(0) complex.</text>
</comment>
<dbReference type="PATRIC" id="fig|1423778.4.peg.409"/>
<dbReference type="STRING" id="1423778.FC70_GL000390"/>
<proteinExistence type="inferred from homology"/>
<sequence length="307" mass="33633">MPASLAIVKRKIVSTKNTRQITSAMQMVSTSKLNQIQHHTTTYQIYAAKVESVIAHLAQSHAFGSSSAGQASSVSPLLTQRPVKKTGILVITSDRGLVGSYNSNVIKSTLDFMNEHDLNADNSVFLTIGNTGTEFFTKRQMNVAYEYTGVNDVPKFEEVREIVKTVTEMYSNEVYDQLYVVHSHYVNRISSEVEVSQMLPISEETLGDIVDSKEAENADQVSPAYDFEPSEDDIFSVVLPQYAESKVYGAILDAKTSEHASSSNAMRAASDNAGDVIGSLELKYNRARQAAITTEITEIVGGQVALE</sequence>
<dbReference type="OrthoDB" id="9812769at2"/>
<evidence type="ECO:0000256" key="1">
    <source>
        <dbReference type="ARBA" id="ARBA00003456"/>
    </source>
</evidence>
<dbReference type="KEGG" id="lol:LACOL_1304"/>
<dbReference type="PANTHER" id="PTHR11693:SF22">
    <property type="entry name" value="ATP SYNTHASE SUBUNIT GAMMA, MITOCHONDRIAL"/>
    <property type="match status" value="1"/>
</dbReference>
<dbReference type="SUPFAM" id="SSF52943">
    <property type="entry name" value="ATP synthase (F1-ATPase), gamma subunit"/>
    <property type="match status" value="1"/>
</dbReference>
<evidence type="ECO:0000256" key="7">
    <source>
        <dbReference type="ARBA" id="ARBA00023065"/>
    </source>
</evidence>
<keyword evidence="9 11" id="KW-0139">CF(1)</keyword>
<dbReference type="RefSeq" id="WP_057889340.1">
    <property type="nucleotide sequence ID" value="NZ_AZFE01000003.1"/>
</dbReference>
<dbReference type="Pfam" id="PF00231">
    <property type="entry name" value="ATP-synt"/>
    <property type="match status" value="1"/>
</dbReference>
<evidence type="ECO:0000256" key="8">
    <source>
        <dbReference type="ARBA" id="ARBA00023136"/>
    </source>
</evidence>
<keyword evidence="10 11" id="KW-0066">ATP synthesis</keyword>
<comment type="caution">
    <text evidence="12">The sequence shown here is derived from an EMBL/GenBank/DDBJ whole genome shotgun (WGS) entry which is preliminary data.</text>
</comment>
<dbReference type="Gene3D" id="1.10.287.80">
    <property type="entry name" value="ATP synthase, gamma subunit, helix hairpin domain"/>
    <property type="match status" value="1"/>
</dbReference>
<dbReference type="PRINTS" id="PR00126">
    <property type="entry name" value="ATPASEGAMMA"/>
</dbReference>
<dbReference type="InterPro" id="IPR000131">
    <property type="entry name" value="ATP_synth_F1_gsu"/>
</dbReference>
<dbReference type="HAMAP" id="MF_00815">
    <property type="entry name" value="ATP_synth_gamma_bact"/>
    <property type="match status" value="1"/>
</dbReference>